<keyword evidence="10" id="KW-1185">Reference proteome</keyword>
<evidence type="ECO:0000256" key="3">
    <source>
        <dbReference type="ARBA" id="ARBA00022723"/>
    </source>
</evidence>
<feature type="binding site" description="axial binding residue" evidence="6">
    <location>
        <position position="49"/>
    </location>
    <ligand>
        <name>heme c</name>
        <dbReference type="ChEBI" id="CHEBI:61717"/>
        <label>1</label>
    </ligand>
    <ligandPart>
        <name>Fe</name>
        <dbReference type="ChEBI" id="CHEBI:18248"/>
    </ligandPart>
</feature>
<dbReference type="InterPro" id="IPR036280">
    <property type="entry name" value="Multihaem_cyt_sf"/>
</dbReference>
<feature type="binding site" description="axial binding residue" evidence="6">
    <location>
        <position position="60"/>
    </location>
    <ligand>
        <name>heme c</name>
        <dbReference type="ChEBI" id="CHEBI:61717"/>
        <label>1</label>
    </ligand>
    <ligandPart>
        <name>Fe</name>
        <dbReference type="ChEBI" id="CHEBI:18248"/>
    </ligandPart>
</feature>
<comment type="cofactor">
    <cofactor evidence="6">
        <name>heme c</name>
        <dbReference type="ChEBI" id="CHEBI:61717"/>
    </cofactor>
    <text evidence="6">Binds 4 heme c groups covalently per monomer.</text>
</comment>
<dbReference type="Proteomes" id="UP000002710">
    <property type="component" value="Chromosome"/>
</dbReference>
<feature type="binding site" description="axial binding residue" evidence="6">
    <location>
        <position position="81"/>
    </location>
    <ligand>
        <name>heme c</name>
        <dbReference type="ChEBI" id="CHEBI:61717"/>
        <label>1</label>
    </ligand>
    <ligandPart>
        <name>Fe</name>
        <dbReference type="ChEBI" id="CHEBI:18248"/>
    </ligandPart>
</feature>
<feature type="binding site" description="covalent" evidence="6">
    <location>
        <position position="80"/>
    </location>
    <ligand>
        <name>heme c</name>
        <dbReference type="ChEBI" id="CHEBI:61717"/>
        <label>2</label>
    </ligand>
</feature>
<evidence type="ECO:0000256" key="1">
    <source>
        <dbReference type="ARBA" id="ARBA00022448"/>
    </source>
</evidence>
<feature type="binding site" description="axial binding residue" evidence="6">
    <location>
        <position position="63"/>
    </location>
    <ligand>
        <name>heme c</name>
        <dbReference type="ChEBI" id="CHEBI:61717"/>
        <label>1</label>
    </ligand>
    <ligandPart>
        <name>Fe</name>
        <dbReference type="ChEBI" id="CHEBI:18248"/>
    </ligandPart>
</feature>
<dbReference type="InterPro" id="IPR020942">
    <property type="entry name" value="Cyt_c_III_dom"/>
</dbReference>
<feature type="binding site" description="axial binding residue" evidence="6">
    <location>
        <position position="105"/>
    </location>
    <ligand>
        <name>heme c</name>
        <dbReference type="ChEBI" id="CHEBI:61717"/>
        <label>1</label>
    </ligand>
    <ligandPart>
        <name>Fe</name>
        <dbReference type="ChEBI" id="CHEBI:18248"/>
    </ligandPart>
</feature>
<dbReference type="STRING" id="207559.Dde_0580"/>
<keyword evidence="7" id="KW-1133">Transmembrane helix</keyword>
<keyword evidence="7" id="KW-0472">Membrane</keyword>
<feature type="binding site" description="axial binding residue" evidence="6">
    <location>
        <position position="106"/>
    </location>
    <ligand>
        <name>heme c</name>
        <dbReference type="ChEBI" id="CHEBI:61717"/>
        <label>1</label>
    </ligand>
    <ligandPart>
        <name>Fe</name>
        <dbReference type="ChEBI" id="CHEBI:18248"/>
    </ligandPart>
</feature>
<evidence type="ECO:0000256" key="7">
    <source>
        <dbReference type="SAM" id="Phobius"/>
    </source>
</evidence>
<dbReference type="Gene3D" id="3.90.10.10">
    <property type="entry name" value="Cytochrome C3"/>
    <property type="match status" value="3"/>
</dbReference>
<name>Q315L5_OLEA2</name>
<dbReference type="Pfam" id="PF02085">
    <property type="entry name" value="Cytochrom_CIII"/>
    <property type="match status" value="2"/>
</dbReference>
<dbReference type="HOGENOM" id="CLU_1101483_0_0_7"/>
<proteinExistence type="predicted"/>
<dbReference type="CDD" id="cd08168">
    <property type="entry name" value="Cytochrom_C3"/>
    <property type="match status" value="3"/>
</dbReference>
<dbReference type="GO" id="GO:0009055">
    <property type="term" value="F:electron transfer activity"/>
    <property type="evidence" value="ECO:0007669"/>
    <property type="project" value="InterPro"/>
</dbReference>
<reference evidence="9 10" key="1">
    <citation type="journal article" date="2011" name="J. Bacteriol.">
        <title>Complete genome sequence and updated annotation of Desulfovibrio alaskensis G20.</title>
        <authorList>
            <person name="Hauser L.J."/>
            <person name="Land M.L."/>
            <person name="Brown S.D."/>
            <person name="Larimer F."/>
            <person name="Keller K.L."/>
            <person name="Rapp-Giles B.J."/>
            <person name="Price M.N."/>
            <person name="Lin M."/>
            <person name="Bruce D.C."/>
            <person name="Detter J.C."/>
            <person name="Tapia R."/>
            <person name="Han C.S."/>
            <person name="Goodwin L.A."/>
            <person name="Cheng J.F."/>
            <person name="Pitluck S."/>
            <person name="Copeland A."/>
            <person name="Lucas S."/>
            <person name="Nolan M."/>
            <person name="Lapidus A.L."/>
            <person name="Palumbo A.V."/>
            <person name="Wall J.D."/>
        </authorList>
    </citation>
    <scope>NUCLEOTIDE SEQUENCE [LARGE SCALE GENOMIC DNA]</scope>
    <source>
        <strain evidence="10">ATCC BAA 1058 / DSM 17464 / G20</strain>
    </source>
</reference>
<feature type="binding site" description="covalent" evidence="6">
    <location>
        <position position="64"/>
    </location>
    <ligand>
        <name>heme c</name>
        <dbReference type="ChEBI" id="CHEBI:61717"/>
        <label>1</label>
    </ligand>
</feature>
<keyword evidence="4" id="KW-0249">Electron transport</keyword>
<keyword evidence="7" id="KW-0812">Transmembrane</keyword>
<keyword evidence="5 6" id="KW-0408">Iron</keyword>
<dbReference type="eggNOG" id="ENOG5030HR4">
    <property type="taxonomic scope" value="Bacteria"/>
</dbReference>
<feature type="binding site" description="axial binding residue" evidence="6">
    <location>
        <position position="126"/>
    </location>
    <ligand>
        <name>heme c</name>
        <dbReference type="ChEBI" id="CHEBI:61717"/>
        <label>1</label>
    </ligand>
    <ligandPart>
        <name>Fe</name>
        <dbReference type="ChEBI" id="CHEBI:18248"/>
    </ligandPart>
</feature>
<dbReference type="InterPro" id="IPR002322">
    <property type="entry name" value="Cyt_c_III"/>
</dbReference>
<keyword evidence="3 6" id="KW-0479">Metal-binding</keyword>
<keyword evidence="2 6" id="KW-0349">Heme</keyword>
<feature type="binding site" description="axial binding residue" evidence="6">
    <location>
        <position position="130"/>
    </location>
    <ligand>
        <name>heme c</name>
        <dbReference type="ChEBI" id="CHEBI:61717"/>
        <label>1</label>
    </ligand>
    <ligandPart>
        <name>Fe</name>
        <dbReference type="ChEBI" id="CHEBI:18248"/>
    </ligandPart>
</feature>
<gene>
    <name evidence="9" type="ordered locus">Dde_0580</name>
</gene>
<protein>
    <submittedName>
        <fullName evidence="9">Cytochrome c</fullName>
    </submittedName>
</protein>
<feature type="binding site" description="axial binding residue" evidence="6">
    <location>
        <position position="52"/>
    </location>
    <ligand>
        <name>heme c</name>
        <dbReference type="ChEBI" id="CHEBI:61717"/>
        <label>1</label>
    </ligand>
    <ligandPart>
        <name>Fe</name>
        <dbReference type="ChEBI" id="CHEBI:18248"/>
    </ligandPart>
</feature>
<evidence type="ECO:0000256" key="4">
    <source>
        <dbReference type="ARBA" id="ARBA00022982"/>
    </source>
</evidence>
<organism evidence="9 10">
    <name type="scientific">Oleidesulfovibrio alaskensis (strain ATCC BAA-1058 / DSM 17464 / G20)</name>
    <name type="common">Desulfovibrio alaskensis</name>
    <dbReference type="NCBI Taxonomy" id="207559"/>
    <lineage>
        <taxon>Bacteria</taxon>
        <taxon>Pseudomonadati</taxon>
        <taxon>Thermodesulfobacteriota</taxon>
        <taxon>Desulfovibrionia</taxon>
        <taxon>Desulfovibrionales</taxon>
        <taxon>Desulfovibrionaceae</taxon>
        <taxon>Oleidesulfovibrio</taxon>
    </lineage>
</organism>
<evidence type="ECO:0000256" key="6">
    <source>
        <dbReference type="PIRSR" id="PIRSR602322-1"/>
    </source>
</evidence>
<dbReference type="KEGG" id="dde:Dde_0580"/>
<keyword evidence="1" id="KW-0813">Transport</keyword>
<sequence length="252" mass="28012">MPRRYVPTVVIVGILAAVAAFGYLSPKQTQAEPMRILFDNSGGKVIFDHKTHAENYGIECQTCHHESETARPDPMACGDCHGVAVTDEFRKEHVASYSDEACVTCHHVEFTGVDWSHEEHTGYDDCTACHHGPDIEPEPMACSNCHEAQGDESMPGLRDSVHRRCQTCHADMFEEKMDGCDSCHTSASQREALKNGTLDKAFTACASCHYEEKVDELIPNRMGAFHGQCMGCHEEVQSGPFEKSQCNQCHFR</sequence>
<feature type="binding site" description="axial binding residue" evidence="6">
    <location>
        <position position="65"/>
    </location>
    <ligand>
        <name>heme c</name>
        <dbReference type="ChEBI" id="CHEBI:61717"/>
        <label>1</label>
    </ligand>
    <ligandPart>
        <name>Fe</name>
        <dbReference type="ChEBI" id="CHEBI:18248"/>
    </ligandPart>
</feature>
<dbReference type="SUPFAM" id="SSF48695">
    <property type="entry name" value="Multiheme cytochromes"/>
    <property type="match status" value="1"/>
</dbReference>
<feature type="domain" description="Class III cytochrome C" evidence="8">
    <location>
        <begin position="112"/>
        <end position="184"/>
    </location>
</feature>
<dbReference type="PRINTS" id="PR00609">
    <property type="entry name" value="CYTOCHROMEC3"/>
</dbReference>
<feature type="binding site" description="axial binding residue" evidence="6">
    <location>
        <position position="102"/>
    </location>
    <ligand>
        <name>heme c</name>
        <dbReference type="ChEBI" id="CHEBI:61717"/>
        <label>1</label>
    </ligand>
    <ligandPart>
        <name>Fe</name>
        <dbReference type="ChEBI" id="CHEBI:18248"/>
    </ligandPart>
</feature>
<dbReference type="GO" id="GO:0046872">
    <property type="term" value="F:metal ion binding"/>
    <property type="evidence" value="ECO:0007669"/>
    <property type="project" value="UniProtKB-KW"/>
</dbReference>
<evidence type="ECO:0000259" key="8">
    <source>
        <dbReference type="Pfam" id="PF02085"/>
    </source>
</evidence>
<dbReference type="EMBL" id="CP000112">
    <property type="protein sequence ID" value="ABB37381.1"/>
    <property type="molecule type" value="Genomic_DNA"/>
</dbReference>
<evidence type="ECO:0000256" key="5">
    <source>
        <dbReference type="ARBA" id="ARBA00023004"/>
    </source>
</evidence>
<dbReference type="GO" id="GO:0020037">
    <property type="term" value="F:heme binding"/>
    <property type="evidence" value="ECO:0007669"/>
    <property type="project" value="InterPro"/>
</dbReference>
<feature type="binding site" description="axial binding residue" evidence="6">
    <location>
        <position position="129"/>
    </location>
    <ligand>
        <name>heme c</name>
        <dbReference type="ChEBI" id="CHEBI:61717"/>
        <label>1</label>
    </ligand>
    <ligandPart>
        <name>Fe</name>
        <dbReference type="ChEBI" id="CHEBI:18248"/>
    </ligandPart>
</feature>
<dbReference type="AlphaFoldDB" id="Q315L5"/>
<accession>Q315L5</accession>
<evidence type="ECO:0000256" key="2">
    <source>
        <dbReference type="ARBA" id="ARBA00022617"/>
    </source>
</evidence>
<evidence type="ECO:0000313" key="10">
    <source>
        <dbReference type="Proteomes" id="UP000002710"/>
    </source>
</evidence>
<evidence type="ECO:0000313" key="9">
    <source>
        <dbReference type="EMBL" id="ABB37381.1"/>
    </source>
</evidence>
<feature type="domain" description="Class III cytochrome C" evidence="8">
    <location>
        <begin position="40"/>
        <end position="107"/>
    </location>
</feature>
<feature type="transmembrane region" description="Helical" evidence="7">
    <location>
        <begin position="6"/>
        <end position="25"/>
    </location>
</feature>